<protein>
    <submittedName>
        <fullName evidence="1">Uncharacterized protein</fullName>
    </submittedName>
</protein>
<name>R2SLZ3_9ENTE</name>
<sequence length="67" mass="7307">MQLKQVLQSSNTVKSPVIEISGGQYKRYEGTAGPQIIKDSLGNRVGALPAGGNQVYIPEVDKSWFEK</sequence>
<comment type="caution">
    <text evidence="1">The sequence shown here is derived from an EMBL/GenBank/DDBJ whole genome shotgun (WGS) entry which is preliminary data.</text>
</comment>
<organism evidence="1 3">
    <name type="scientific">Enterococcus moraviensis ATCC BAA-383</name>
    <dbReference type="NCBI Taxonomy" id="1158609"/>
    <lineage>
        <taxon>Bacteria</taxon>
        <taxon>Bacillati</taxon>
        <taxon>Bacillota</taxon>
        <taxon>Bacilli</taxon>
        <taxon>Lactobacillales</taxon>
        <taxon>Enterococcaceae</taxon>
        <taxon>Enterococcus</taxon>
    </lineage>
</organism>
<gene>
    <name evidence="2" type="ORF">I586_02413</name>
    <name evidence="1" type="ORF">UAY_03080</name>
</gene>
<dbReference type="AlphaFoldDB" id="R2SLZ3"/>
<dbReference type="Proteomes" id="UP000013781">
    <property type="component" value="Unassembled WGS sequence"/>
</dbReference>
<dbReference type="HOGENOM" id="CLU_2805838_0_0_9"/>
<dbReference type="Proteomes" id="UP000014157">
    <property type="component" value="Unassembled WGS sequence"/>
</dbReference>
<evidence type="ECO:0000313" key="3">
    <source>
        <dbReference type="Proteomes" id="UP000013781"/>
    </source>
</evidence>
<evidence type="ECO:0000313" key="4">
    <source>
        <dbReference type="Proteomes" id="UP000014157"/>
    </source>
</evidence>
<keyword evidence="4" id="KW-1185">Reference proteome</keyword>
<evidence type="ECO:0000313" key="1">
    <source>
        <dbReference type="EMBL" id="EOH96170.1"/>
    </source>
</evidence>
<dbReference type="EMBL" id="ASWB01000003">
    <property type="protein sequence ID" value="EOT66142.1"/>
    <property type="molecule type" value="Genomic_DNA"/>
</dbReference>
<accession>R2SLZ3</accession>
<reference evidence="2 4" key="2">
    <citation type="submission" date="2013-03" db="EMBL/GenBank/DDBJ databases">
        <title>The Genome Sequence of Enterococcus moraviensis BAA-383 (PacBio/Illumina hybrid assembly).</title>
        <authorList>
            <consortium name="The Broad Institute Genomics Platform"/>
            <consortium name="The Broad Institute Genome Sequencing Center for Infectious Disease"/>
            <person name="Earl A."/>
            <person name="Russ C."/>
            <person name="Gilmore M."/>
            <person name="Surin D."/>
            <person name="Walker B."/>
            <person name="Young S."/>
            <person name="Zeng Q."/>
            <person name="Gargeya S."/>
            <person name="Fitzgerald M."/>
            <person name="Haas B."/>
            <person name="Abouelleil A."/>
            <person name="Allen A.W."/>
            <person name="Alvarado L."/>
            <person name="Arachchi H.M."/>
            <person name="Berlin A.M."/>
            <person name="Chapman S.B."/>
            <person name="Gainer-Dewar J."/>
            <person name="Goldberg J."/>
            <person name="Griggs A."/>
            <person name="Gujja S."/>
            <person name="Hansen M."/>
            <person name="Howarth C."/>
            <person name="Imamovic A."/>
            <person name="Ireland A."/>
            <person name="Larimer J."/>
            <person name="McCowan C."/>
            <person name="Murphy C."/>
            <person name="Pearson M."/>
            <person name="Poon T.W."/>
            <person name="Priest M."/>
            <person name="Roberts A."/>
            <person name="Saif S."/>
            <person name="Shea T."/>
            <person name="Sisk P."/>
            <person name="Sykes S."/>
            <person name="Wortman J."/>
            <person name="Nusbaum C."/>
            <person name="Birren B."/>
        </authorList>
    </citation>
    <scope>NUCLEOTIDE SEQUENCE [LARGE SCALE GENOMIC DNA]</scope>
    <source>
        <strain evidence="2 4">ATCC BAA-383</strain>
    </source>
</reference>
<evidence type="ECO:0000313" key="2">
    <source>
        <dbReference type="EMBL" id="EOT66142.1"/>
    </source>
</evidence>
<proteinExistence type="predicted"/>
<dbReference type="EMBL" id="AJAS01000025">
    <property type="protein sequence ID" value="EOH96170.1"/>
    <property type="molecule type" value="Genomic_DNA"/>
</dbReference>
<reference evidence="1 3" key="1">
    <citation type="submission" date="2013-02" db="EMBL/GenBank/DDBJ databases">
        <title>The Genome Sequence of Enterococcus moraviensis BAA-383.</title>
        <authorList>
            <consortium name="The Broad Institute Genome Sequencing Platform"/>
            <consortium name="The Broad Institute Genome Sequencing Center for Infectious Disease"/>
            <person name="Earl A.M."/>
            <person name="Gilmore M.S."/>
            <person name="Lebreton F."/>
            <person name="Walker B."/>
            <person name="Young S.K."/>
            <person name="Zeng Q."/>
            <person name="Gargeya S."/>
            <person name="Fitzgerald M."/>
            <person name="Haas B."/>
            <person name="Abouelleil A."/>
            <person name="Alvarado L."/>
            <person name="Arachchi H.M."/>
            <person name="Berlin A.M."/>
            <person name="Chapman S.B."/>
            <person name="Dewar J."/>
            <person name="Goldberg J."/>
            <person name="Griggs A."/>
            <person name="Gujja S."/>
            <person name="Hansen M."/>
            <person name="Howarth C."/>
            <person name="Imamovic A."/>
            <person name="Larimer J."/>
            <person name="McCowan C."/>
            <person name="Murphy C."/>
            <person name="Neiman D."/>
            <person name="Pearson M."/>
            <person name="Priest M."/>
            <person name="Roberts A."/>
            <person name="Saif S."/>
            <person name="Shea T."/>
            <person name="Sisk P."/>
            <person name="Sykes S."/>
            <person name="Wortman J."/>
            <person name="Nusbaum C."/>
            <person name="Birren B."/>
        </authorList>
    </citation>
    <scope>NUCLEOTIDE SEQUENCE [LARGE SCALE GENOMIC DNA]</scope>
    <source>
        <strain evidence="1 3">ATCC BAA-383</strain>
    </source>
</reference>